<gene>
    <name evidence="3" type="ORF">GMB86_11735</name>
</gene>
<evidence type="ECO:0000256" key="1">
    <source>
        <dbReference type="SAM" id="Coils"/>
    </source>
</evidence>
<dbReference type="RefSeq" id="WP_155220183.1">
    <property type="nucleotide sequence ID" value="NZ_WNHB01000019.1"/>
</dbReference>
<dbReference type="OrthoDB" id="1957909at2"/>
<accession>A0A6N8CTV0</accession>
<dbReference type="EMBL" id="WNHB01000019">
    <property type="protein sequence ID" value="MTT32677.1"/>
    <property type="molecule type" value="Genomic_DNA"/>
</dbReference>
<keyword evidence="2" id="KW-0472">Membrane</keyword>
<keyword evidence="1" id="KW-0175">Coiled coil</keyword>
<dbReference type="Proteomes" id="UP000440978">
    <property type="component" value="Unassembled WGS sequence"/>
</dbReference>
<organism evidence="3 4">
    <name type="scientific">Terrilactibacillus tamarindi</name>
    <dbReference type="NCBI Taxonomy" id="2599694"/>
    <lineage>
        <taxon>Bacteria</taxon>
        <taxon>Bacillati</taxon>
        <taxon>Bacillota</taxon>
        <taxon>Bacilli</taxon>
        <taxon>Bacillales</taxon>
        <taxon>Bacillaceae</taxon>
        <taxon>Terrilactibacillus</taxon>
    </lineage>
</organism>
<feature type="transmembrane region" description="Helical" evidence="2">
    <location>
        <begin position="6"/>
        <end position="26"/>
    </location>
</feature>
<dbReference type="NCBIfam" id="TIGR02833">
    <property type="entry name" value="spore_III_AB"/>
    <property type="match status" value="1"/>
</dbReference>
<comment type="caution">
    <text evidence="3">The sequence shown here is derived from an EMBL/GenBank/DDBJ whole genome shotgun (WGS) entry which is preliminary data.</text>
</comment>
<evidence type="ECO:0000256" key="2">
    <source>
        <dbReference type="SAM" id="Phobius"/>
    </source>
</evidence>
<keyword evidence="4" id="KW-1185">Reference proteome</keyword>
<evidence type="ECO:0000313" key="3">
    <source>
        <dbReference type="EMBL" id="MTT32677.1"/>
    </source>
</evidence>
<dbReference type="PIRSF" id="PIRSF021435">
    <property type="entry name" value="SpoIIIAB"/>
    <property type="match status" value="1"/>
</dbReference>
<protein>
    <submittedName>
        <fullName evidence="3">Stage III sporulation protein SpoAB</fullName>
    </submittedName>
</protein>
<sequence length="171" mass="19400">MLKPIGAILIILTTTWMGFIVSKQYSDRPKQLRQFRSALQSLEAEIVYGLTPIQVAAEHLATQLPKPLSFFFKTLSDALVDSKDNLQKVWENSIHSFWPSTALKKNEKEILLQFGATLGKQDSENQKKQIQLTLAHLEREENEARVAQSKYEKMSKSLGFLSGILIVLLLI</sequence>
<dbReference type="AlphaFoldDB" id="A0A6N8CTV0"/>
<dbReference type="Pfam" id="PF09548">
    <property type="entry name" value="Spore_III_AB"/>
    <property type="match status" value="1"/>
</dbReference>
<name>A0A6N8CTV0_9BACI</name>
<keyword evidence="2" id="KW-1133">Transmembrane helix</keyword>
<evidence type="ECO:0000313" key="4">
    <source>
        <dbReference type="Proteomes" id="UP000440978"/>
    </source>
</evidence>
<feature type="coiled-coil region" evidence="1">
    <location>
        <begin position="120"/>
        <end position="157"/>
    </location>
</feature>
<proteinExistence type="predicted"/>
<dbReference type="InterPro" id="IPR014198">
    <property type="entry name" value="Spore_III_AB"/>
</dbReference>
<keyword evidence="2" id="KW-0812">Transmembrane</keyword>
<reference evidence="3 4" key="1">
    <citation type="submission" date="2019-11" db="EMBL/GenBank/DDBJ databases">
        <title>Terrilactibacillus tamarindus sp. nov. BCM23-1 isolated from bark of Tamarindus indica.</title>
        <authorList>
            <person name="Kingkaew E."/>
            <person name="Tanasupawat S."/>
        </authorList>
    </citation>
    <scope>NUCLEOTIDE SEQUENCE [LARGE SCALE GENOMIC DNA]</scope>
    <source>
        <strain evidence="3 4">BCM23-1</strain>
    </source>
</reference>